<evidence type="ECO:0000256" key="3">
    <source>
        <dbReference type="ARBA" id="ARBA00020902"/>
    </source>
</evidence>
<dbReference type="Proteomes" id="UP000184462">
    <property type="component" value="Unassembled WGS sequence"/>
</dbReference>
<evidence type="ECO:0000256" key="4">
    <source>
        <dbReference type="ARBA" id="ARBA00022516"/>
    </source>
</evidence>
<dbReference type="InterPro" id="IPR003835">
    <property type="entry name" value="Glyco_trans_19"/>
</dbReference>
<comment type="catalytic activity">
    <reaction evidence="9">
        <text>a lipid X + a UDP-2-N,3-O-bis[(3R)-3-hydroxyacyl]-alpha-D-glucosamine = a lipid A disaccharide + UDP + H(+)</text>
        <dbReference type="Rhea" id="RHEA:67828"/>
        <dbReference type="ChEBI" id="CHEBI:15378"/>
        <dbReference type="ChEBI" id="CHEBI:58223"/>
        <dbReference type="ChEBI" id="CHEBI:137748"/>
        <dbReference type="ChEBI" id="CHEBI:176338"/>
        <dbReference type="ChEBI" id="CHEBI:176343"/>
        <dbReference type="EC" id="2.4.1.182"/>
    </reaction>
</comment>
<protein>
    <recommendedName>
        <fullName evidence="3 10">Lipid-A-disaccharide synthase</fullName>
        <ecNumber evidence="2 10">2.4.1.182</ecNumber>
    </recommendedName>
</protein>
<evidence type="ECO:0000256" key="1">
    <source>
        <dbReference type="ARBA" id="ARBA00002056"/>
    </source>
</evidence>
<sequence>MKYYIIAGEASGDLHASNLIKALKVEDPQAQFRFWGGDLMAKAVQSKPVKHYRELAFMGFAEVLLNIRTIFKNIKFCKADIAKYQPDVIIFIDYPGFNMRIAQWAKQKEIKTFYYISPQIWAWKENRIKKIKRDVDQMFVILPFEKSFYEHKHNFKVHFVGHPLLDAIAQFKPDTLEAFKEKHQLDDREIIAILPGSRKQEISKMLSTMLKMPSQFKDYQFVIAGAPSQENSFYKQYTQKENISFVANETYNLLSHAKAAMVTSGTATLETALFEVPEVVCYKGNEISYQIAKRIITLKYISLVNLIMDAEIVTELIQNDFNEVRLKEELKLLLENSRAEELKKDYKHLKEALGGVGASQKTAQLMVGLLK</sequence>
<dbReference type="AlphaFoldDB" id="A0A1M4VJS0"/>
<dbReference type="NCBIfam" id="TIGR00215">
    <property type="entry name" value="lpxB"/>
    <property type="match status" value="1"/>
</dbReference>
<keyword evidence="6" id="KW-0328">Glycosyltransferase</keyword>
<dbReference type="STRING" id="1155689.SAMN05444278_10495"/>
<evidence type="ECO:0000256" key="9">
    <source>
        <dbReference type="ARBA" id="ARBA00048975"/>
    </source>
</evidence>
<dbReference type="EC" id="2.4.1.182" evidence="2 10"/>
<dbReference type="GO" id="GO:0008915">
    <property type="term" value="F:lipid-A-disaccharide synthase activity"/>
    <property type="evidence" value="ECO:0007669"/>
    <property type="project" value="UniProtKB-UniRule"/>
</dbReference>
<dbReference type="RefSeq" id="WP_073192802.1">
    <property type="nucleotide sequence ID" value="NZ_FQTW01000004.1"/>
</dbReference>
<evidence type="ECO:0000313" key="12">
    <source>
        <dbReference type="Proteomes" id="UP000184462"/>
    </source>
</evidence>
<dbReference type="Pfam" id="PF02684">
    <property type="entry name" value="LpxB"/>
    <property type="match status" value="1"/>
</dbReference>
<evidence type="ECO:0000256" key="6">
    <source>
        <dbReference type="ARBA" id="ARBA00022676"/>
    </source>
</evidence>
<dbReference type="Gene3D" id="3.40.50.2000">
    <property type="entry name" value="Glycogen Phosphorylase B"/>
    <property type="match status" value="2"/>
</dbReference>
<dbReference type="GO" id="GO:0005543">
    <property type="term" value="F:phospholipid binding"/>
    <property type="evidence" value="ECO:0007669"/>
    <property type="project" value="TreeGrafter"/>
</dbReference>
<evidence type="ECO:0000256" key="2">
    <source>
        <dbReference type="ARBA" id="ARBA00012687"/>
    </source>
</evidence>
<keyword evidence="7" id="KW-0808">Transferase</keyword>
<dbReference type="EMBL" id="FQTW01000004">
    <property type="protein sequence ID" value="SHE69241.1"/>
    <property type="molecule type" value="Genomic_DNA"/>
</dbReference>
<evidence type="ECO:0000256" key="7">
    <source>
        <dbReference type="ARBA" id="ARBA00022679"/>
    </source>
</evidence>
<organism evidence="11 12">
    <name type="scientific">Psychroflexus salarius</name>
    <dbReference type="NCBI Taxonomy" id="1155689"/>
    <lineage>
        <taxon>Bacteria</taxon>
        <taxon>Pseudomonadati</taxon>
        <taxon>Bacteroidota</taxon>
        <taxon>Flavobacteriia</taxon>
        <taxon>Flavobacteriales</taxon>
        <taxon>Flavobacteriaceae</taxon>
        <taxon>Psychroflexus</taxon>
    </lineage>
</organism>
<keyword evidence="5" id="KW-0441">Lipid A biosynthesis</keyword>
<dbReference type="GO" id="GO:0009245">
    <property type="term" value="P:lipid A biosynthetic process"/>
    <property type="evidence" value="ECO:0007669"/>
    <property type="project" value="UniProtKB-UniRule"/>
</dbReference>
<proteinExistence type="predicted"/>
<evidence type="ECO:0000256" key="10">
    <source>
        <dbReference type="NCBIfam" id="TIGR00215"/>
    </source>
</evidence>
<evidence type="ECO:0000313" key="11">
    <source>
        <dbReference type="EMBL" id="SHE69241.1"/>
    </source>
</evidence>
<name>A0A1M4VJS0_9FLAO</name>
<dbReference type="PANTHER" id="PTHR30372">
    <property type="entry name" value="LIPID-A-DISACCHARIDE SYNTHASE"/>
    <property type="match status" value="1"/>
</dbReference>
<dbReference type="PANTHER" id="PTHR30372:SF4">
    <property type="entry name" value="LIPID-A-DISACCHARIDE SYNTHASE, MITOCHONDRIAL-RELATED"/>
    <property type="match status" value="1"/>
</dbReference>
<keyword evidence="8" id="KW-0443">Lipid metabolism</keyword>
<dbReference type="OrthoDB" id="9801642at2"/>
<accession>A0A1M4VJS0</accession>
<keyword evidence="12" id="KW-1185">Reference proteome</keyword>
<evidence type="ECO:0000256" key="8">
    <source>
        <dbReference type="ARBA" id="ARBA00023098"/>
    </source>
</evidence>
<dbReference type="GO" id="GO:0016020">
    <property type="term" value="C:membrane"/>
    <property type="evidence" value="ECO:0007669"/>
    <property type="project" value="GOC"/>
</dbReference>
<gene>
    <name evidence="11" type="ORF">SAMN05444278_10495</name>
</gene>
<reference evidence="11 12" key="1">
    <citation type="submission" date="2016-11" db="EMBL/GenBank/DDBJ databases">
        <authorList>
            <person name="Jaros S."/>
            <person name="Januszkiewicz K."/>
            <person name="Wedrychowicz H."/>
        </authorList>
    </citation>
    <scope>NUCLEOTIDE SEQUENCE [LARGE SCALE GENOMIC DNA]</scope>
    <source>
        <strain evidence="11 12">DSM 25661</strain>
    </source>
</reference>
<keyword evidence="4" id="KW-0444">Lipid biosynthesis</keyword>
<comment type="function">
    <text evidence="1">Condensation of UDP-2,3-diacylglucosamine and 2,3-diacylglucosamine-1-phosphate to form lipid A disaccharide, a precursor of lipid A, a phosphorylated glycolipid that anchors the lipopolysaccharide to the outer membrane of the cell.</text>
</comment>
<dbReference type="SUPFAM" id="SSF53756">
    <property type="entry name" value="UDP-Glycosyltransferase/glycogen phosphorylase"/>
    <property type="match status" value="1"/>
</dbReference>
<evidence type="ECO:0000256" key="5">
    <source>
        <dbReference type="ARBA" id="ARBA00022556"/>
    </source>
</evidence>